<dbReference type="InterPro" id="IPR000847">
    <property type="entry name" value="LysR_HTH_N"/>
</dbReference>
<dbReference type="Gene3D" id="3.40.190.10">
    <property type="entry name" value="Periplasmic binding protein-like II"/>
    <property type="match status" value="1"/>
</dbReference>
<evidence type="ECO:0000259" key="5">
    <source>
        <dbReference type="PROSITE" id="PS50931"/>
    </source>
</evidence>
<dbReference type="PRINTS" id="PR00039">
    <property type="entry name" value="HTHLYSR"/>
</dbReference>
<sequence>MIPLRRNGRAATKRAPEMNIDLAKTFLEIAETGNFNKAAERLNVTQSTVSMRIKALEDELGRPLFARSKAGTELTAAGTQFRRYATTMVRVWEQARQELALPPGFRSVLTVGGQFSLWDRMLLRWVPWMREAKPDVALRVEVGLSDGLMRQLSEGLLDIGVMYSPQSRPGLVMEKLLEERLVLVSTTPRVMGQWDGGYVFVDWGPEFRAAHSQNFPDLSTPAVSVGLGALGLQHILANGGFGYYPMRVARPYLAAGRLHLVADAPDFRRPAYMVYPAADDQSEDLRIAVRGLRHVAALESED</sequence>
<dbReference type="FunFam" id="1.10.10.10:FF:000001">
    <property type="entry name" value="LysR family transcriptional regulator"/>
    <property type="match status" value="1"/>
</dbReference>
<gene>
    <name evidence="6" type="primary">cysL_1</name>
    <name evidence="6" type="ORF">GALL_99060</name>
</gene>
<keyword evidence="3" id="KW-0238">DNA-binding</keyword>
<evidence type="ECO:0000256" key="2">
    <source>
        <dbReference type="ARBA" id="ARBA00023015"/>
    </source>
</evidence>
<evidence type="ECO:0000313" key="6">
    <source>
        <dbReference type="EMBL" id="OIR08042.1"/>
    </source>
</evidence>
<dbReference type="SUPFAM" id="SSF53850">
    <property type="entry name" value="Periplasmic binding protein-like II"/>
    <property type="match status" value="1"/>
</dbReference>
<feature type="domain" description="HTH lysR-type" evidence="5">
    <location>
        <begin position="18"/>
        <end position="75"/>
    </location>
</feature>
<reference evidence="6" key="1">
    <citation type="submission" date="2016-10" db="EMBL/GenBank/DDBJ databases">
        <title>Sequence of Gallionella enrichment culture.</title>
        <authorList>
            <person name="Poehlein A."/>
            <person name="Muehling M."/>
            <person name="Daniel R."/>
        </authorList>
    </citation>
    <scope>NUCLEOTIDE SEQUENCE</scope>
</reference>
<evidence type="ECO:0000256" key="3">
    <source>
        <dbReference type="ARBA" id="ARBA00023125"/>
    </source>
</evidence>
<keyword evidence="4" id="KW-0804">Transcription</keyword>
<dbReference type="InterPro" id="IPR005119">
    <property type="entry name" value="LysR_subst-bd"/>
</dbReference>
<accession>A0A1J5SHZ9</accession>
<dbReference type="Gene3D" id="1.10.10.10">
    <property type="entry name" value="Winged helix-like DNA-binding domain superfamily/Winged helix DNA-binding domain"/>
    <property type="match status" value="1"/>
</dbReference>
<evidence type="ECO:0000256" key="4">
    <source>
        <dbReference type="ARBA" id="ARBA00023163"/>
    </source>
</evidence>
<evidence type="ECO:0000256" key="1">
    <source>
        <dbReference type="ARBA" id="ARBA00009437"/>
    </source>
</evidence>
<name>A0A1J5SHZ9_9ZZZZ</name>
<dbReference type="InterPro" id="IPR050176">
    <property type="entry name" value="LTTR"/>
</dbReference>
<dbReference type="PANTHER" id="PTHR30579:SF8">
    <property type="entry name" value="HTH-TYPE TRANSCRIPTIONAL REGULATOR HDFR"/>
    <property type="match status" value="1"/>
</dbReference>
<dbReference type="EMBL" id="MLJW01000034">
    <property type="protein sequence ID" value="OIR08042.1"/>
    <property type="molecule type" value="Genomic_DNA"/>
</dbReference>
<dbReference type="Pfam" id="PF03466">
    <property type="entry name" value="LysR_substrate"/>
    <property type="match status" value="1"/>
</dbReference>
<dbReference type="GO" id="GO:0003677">
    <property type="term" value="F:DNA binding"/>
    <property type="evidence" value="ECO:0007669"/>
    <property type="project" value="UniProtKB-KW"/>
</dbReference>
<dbReference type="GO" id="GO:0003700">
    <property type="term" value="F:DNA-binding transcription factor activity"/>
    <property type="evidence" value="ECO:0007669"/>
    <property type="project" value="InterPro"/>
</dbReference>
<dbReference type="SUPFAM" id="SSF46785">
    <property type="entry name" value="Winged helix' DNA-binding domain"/>
    <property type="match status" value="1"/>
</dbReference>
<dbReference type="Pfam" id="PF00126">
    <property type="entry name" value="HTH_1"/>
    <property type="match status" value="1"/>
</dbReference>
<dbReference type="PANTHER" id="PTHR30579">
    <property type="entry name" value="TRANSCRIPTIONAL REGULATOR"/>
    <property type="match status" value="1"/>
</dbReference>
<comment type="caution">
    <text evidence="6">The sequence shown here is derived from an EMBL/GenBank/DDBJ whole genome shotgun (WGS) entry which is preliminary data.</text>
</comment>
<dbReference type="PROSITE" id="PS50931">
    <property type="entry name" value="HTH_LYSR"/>
    <property type="match status" value="1"/>
</dbReference>
<dbReference type="InterPro" id="IPR036390">
    <property type="entry name" value="WH_DNA-bd_sf"/>
</dbReference>
<proteinExistence type="inferred from homology"/>
<comment type="similarity">
    <text evidence="1">Belongs to the LysR transcriptional regulatory family.</text>
</comment>
<protein>
    <submittedName>
        <fullName evidence="6">HTH-type transcriptional regulator CysL</fullName>
    </submittedName>
</protein>
<dbReference type="AlphaFoldDB" id="A0A1J5SHZ9"/>
<organism evidence="6">
    <name type="scientific">mine drainage metagenome</name>
    <dbReference type="NCBI Taxonomy" id="410659"/>
    <lineage>
        <taxon>unclassified sequences</taxon>
        <taxon>metagenomes</taxon>
        <taxon>ecological metagenomes</taxon>
    </lineage>
</organism>
<keyword evidence="2" id="KW-0805">Transcription regulation</keyword>
<dbReference type="InterPro" id="IPR036388">
    <property type="entry name" value="WH-like_DNA-bd_sf"/>
</dbReference>